<dbReference type="GO" id="GO:0000287">
    <property type="term" value="F:magnesium ion binding"/>
    <property type="evidence" value="ECO:0007669"/>
    <property type="project" value="TreeGrafter"/>
</dbReference>
<dbReference type="Pfam" id="PF15617">
    <property type="entry name" value="C-C_Bond_Lyase"/>
    <property type="match status" value="1"/>
</dbReference>
<gene>
    <name evidence="4" type="ORF">EHV15_10420</name>
</gene>
<dbReference type="RefSeq" id="WP_128631133.1">
    <property type="nucleotide sequence ID" value="NZ_RRCN01000001.1"/>
</dbReference>
<keyword evidence="3" id="KW-0460">Magnesium</keyword>
<dbReference type="InterPro" id="IPR040442">
    <property type="entry name" value="Pyrv_kinase-like_dom_sf"/>
</dbReference>
<accession>A0A3P3TZM3</accession>
<evidence type="ECO:0000256" key="2">
    <source>
        <dbReference type="ARBA" id="ARBA00022723"/>
    </source>
</evidence>
<comment type="cofactor">
    <cofactor evidence="1">
        <name>Mg(2+)</name>
        <dbReference type="ChEBI" id="CHEBI:18420"/>
    </cofactor>
</comment>
<keyword evidence="5" id="KW-1185">Reference proteome</keyword>
<organism evidence="4 5">
    <name type="scientific">Paenibacillus oralis</name>
    <dbReference type="NCBI Taxonomy" id="2490856"/>
    <lineage>
        <taxon>Bacteria</taxon>
        <taxon>Bacillati</taxon>
        <taxon>Bacillota</taxon>
        <taxon>Bacilli</taxon>
        <taxon>Bacillales</taxon>
        <taxon>Paenibacillaceae</taxon>
        <taxon>Paenibacillus</taxon>
    </lineage>
</organism>
<sequence length="403" mass="45947">MHYFSYLKSEQDAEIFYLNPQPFTNKSSRETLSHAVGAALYMPAIRPNIADELVSGKIRGLVTAIIDLEDAIGDVQVEAAEKNLCLQLKHIFNLKKQEQITDEDIPLIFIRVRTPRQMKRLIALLEDSIEVISGFALPKFSLENGQQFLELIKEYNQTKRSQAPTLYGMPILETADVIYRESRLDTLLGIRRLLDDHKDYVLNVRIGATDFSSLFGLRRNPDMTIYDIGVIRDCITDIINVFGRAVNQYVISGPVWEYFKSNRVLKPLLRQTPFEEAAGKQGRILRMDYINGYVDGLIRETELDKENGILGKTIIHPSHIHPVQSMYVVTHEEYMDATSIIANSNGITGVLKSQYENKMNEVKPHLTWAKRIILRSQIYGVLRENQSYTSLLVGTKGIEQALI</sequence>
<dbReference type="EMBL" id="RRCN01000001">
    <property type="protein sequence ID" value="RRJ63290.1"/>
    <property type="molecule type" value="Genomic_DNA"/>
</dbReference>
<dbReference type="Proteomes" id="UP000267017">
    <property type="component" value="Unassembled WGS sequence"/>
</dbReference>
<reference evidence="4 5" key="1">
    <citation type="submission" date="2018-11" db="EMBL/GenBank/DDBJ databases">
        <title>Genome sequencing of Paenibacillus sp. KCOM 3021 (= ChDC PVNT-B20).</title>
        <authorList>
            <person name="Kook J.-K."/>
            <person name="Park S.-N."/>
            <person name="Lim Y.K."/>
        </authorList>
    </citation>
    <scope>NUCLEOTIDE SEQUENCE [LARGE SCALE GENOMIC DNA]</scope>
    <source>
        <strain evidence="4 5">KCOM 3021</strain>
    </source>
</reference>
<evidence type="ECO:0000313" key="5">
    <source>
        <dbReference type="Proteomes" id="UP000267017"/>
    </source>
</evidence>
<evidence type="ECO:0000313" key="4">
    <source>
        <dbReference type="EMBL" id="RRJ63290.1"/>
    </source>
</evidence>
<dbReference type="AlphaFoldDB" id="A0A3P3TZM3"/>
<name>A0A3P3TZM3_9BACL</name>
<dbReference type="InterPro" id="IPR015813">
    <property type="entry name" value="Pyrv/PenolPyrv_kinase-like_dom"/>
</dbReference>
<dbReference type="PANTHER" id="PTHR32308">
    <property type="entry name" value="LYASE BETA SUBUNIT, PUTATIVE (AFU_ORTHOLOGUE AFUA_4G13030)-RELATED"/>
    <property type="match status" value="1"/>
</dbReference>
<keyword evidence="2" id="KW-0479">Metal-binding</keyword>
<evidence type="ECO:0000256" key="3">
    <source>
        <dbReference type="ARBA" id="ARBA00022842"/>
    </source>
</evidence>
<dbReference type="OrthoDB" id="9786940at2"/>
<dbReference type="GO" id="GO:0016829">
    <property type="term" value="F:lyase activity"/>
    <property type="evidence" value="ECO:0007669"/>
    <property type="project" value="UniProtKB-KW"/>
</dbReference>
<dbReference type="GO" id="GO:0006107">
    <property type="term" value="P:oxaloacetate metabolic process"/>
    <property type="evidence" value="ECO:0007669"/>
    <property type="project" value="TreeGrafter"/>
</dbReference>
<dbReference type="SUPFAM" id="SSF51621">
    <property type="entry name" value="Phosphoenolpyruvate/pyruvate domain"/>
    <property type="match status" value="1"/>
</dbReference>
<dbReference type="Gene3D" id="3.20.20.60">
    <property type="entry name" value="Phosphoenolpyruvate-binding domains"/>
    <property type="match status" value="1"/>
</dbReference>
<protein>
    <submittedName>
        <fullName evidence="4">Citrate lyase subunit beta</fullName>
    </submittedName>
</protein>
<dbReference type="PANTHER" id="PTHR32308:SF10">
    <property type="entry name" value="CITRATE LYASE SUBUNIT BETA"/>
    <property type="match status" value="1"/>
</dbReference>
<dbReference type="InterPro" id="IPR039480">
    <property type="entry name" value="C-C_Bond_Lyase-like"/>
</dbReference>
<keyword evidence="4" id="KW-0456">Lyase</keyword>
<comment type="caution">
    <text evidence="4">The sequence shown here is derived from an EMBL/GenBank/DDBJ whole genome shotgun (WGS) entry which is preliminary data.</text>
</comment>
<proteinExistence type="predicted"/>
<evidence type="ECO:0000256" key="1">
    <source>
        <dbReference type="ARBA" id="ARBA00001946"/>
    </source>
</evidence>